<evidence type="ECO:0000313" key="3">
    <source>
        <dbReference type="Proteomes" id="UP000712281"/>
    </source>
</evidence>
<evidence type="ECO:0000313" key="2">
    <source>
        <dbReference type="EMBL" id="KAF2544068.1"/>
    </source>
</evidence>
<evidence type="ECO:0000256" key="1">
    <source>
        <dbReference type="SAM" id="MobiDB-lite"/>
    </source>
</evidence>
<sequence>MLSTIESGQRERESWKKNVGRLLKPDHQDERMNLELHTDGRELVATESSSDASGTRLLPIGFASGCFLSGLQTADRECELADGERELAVMRTGS</sequence>
<dbReference type="EMBL" id="QGKW02002005">
    <property type="protein sequence ID" value="KAF2544068.1"/>
    <property type="molecule type" value="Genomic_DNA"/>
</dbReference>
<accession>A0A8S9GII8</accession>
<proteinExistence type="predicted"/>
<dbReference type="AlphaFoldDB" id="A0A8S9GII8"/>
<dbReference type="Proteomes" id="UP000712281">
    <property type="component" value="Unassembled WGS sequence"/>
</dbReference>
<feature type="region of interest" description="Disordered" evidence="1">
    <location>
        <begin position="1"/>
        <end position="30"/>
    </location>
</feature>
<organism evidence="2 3">
    <name type="scientific">Brassica cretica</name>
    <name type="common">Mustard</name>
    <dbReference type="NCBI Taxonomy" id="69181"/>
    <lineage>
        <taxon>Eukaryota</taxon>
        <taxon>Viridiplantae</taxon>
        <taxon>Streptophyta</taxon>
        <taxon>Embryophyta</taxon>
        <taxon>Tracheophyta</taxon>
        <taxon>Spermatophyta</taxon>
        <taxon>Magnoliopsida</taxon>
        <taxon>eudicotyledons</taxon>
        <taxon>Gunneridae</taxon>
        <taxon>Pentapetalae</taxon>
        <taxon>rosids</taxon>
        <taxon>malvids</taxon>
        <taxon>Brassicales</taxon>
        <taxon>Brassicaceae</taxon>
        <taxon>Brassiceae</taxon>
        <taxon>Brassica</taxon>
    </lineage>
</organism>
<comment type="caution">
    <text evidence="2">The sequence shown here is derived from an EMBL/GenBank/DDBJ whole genome shotgun (WGS) entry which is preliminary data.</text>
</comment>
<gene>
    <name evidence="2" type="ORF">F2Q68_00032335</name>
</gene>
<reference evidence="2" key="1">
    <citation type="submission" date="2019-12" db="EMBL/GenBank/DDBJ databases">
        <title>Genome sequencing and annotation of Brassica cretica.</title>
        <authorList>
            <person name="Studholme D.J."/>
            <person name="Sarris P.F."/>
        </authorList>
    </citation>
    <scope>NUCLEOTIDE SEQUENCE</scope>
    <source>
        <strain evidence="2">PFS-001/15</strain>
        <tissue evidence="2">Leaf</tissue>
    </source>
</reference>
<name>A0A8S9GII8_BRACR</name>
<protein>
    <submittedName>
        <fullName evidence="2">Uncharacterized protein</fullName>
    </submittedName>
</protein>